<name>A0AAD9IKM2_PROWI</name>
<feature type="domain" description="ATP-dependent RNA helicase Ski2/MTR4 C-terminal" evidence="5">
    <location>
        <begin position="22"/>
        <end position="199"/>
    </location>
</feature>
<protein>
    <recommendedName>
        <fullName evidence="5">ATP-dependent RNA helicase Ski2/MTR4 C-terminal domain-containing protein</fullName>
    </recommendedName>
</protein>
<keyword evidence="7" id="KW-1185">Reference proteome</keyword>
<dbReference type="EMBL" id="JASFZW010000002">
    <property type="protein sequence ID" value="KAK2080063.1"/>
    <property type="molecule type" value="Genomic_DNA"/>
</dbReference>
<organism evidence="6 7">
    <name type="scientific">Prototheca wickerhamii</name>
    <dbReference type="NCBI Taxonomy" id="3111"/>
    <lineage>
        <taxon>Eukaryota</taxon>
        <taxon>Viridiplantae</taxon>
        <taxon>Chlorophyta</taxon>
        <taxon>core chlorophytes</taxon>
        <taxon>Trebouxiophyceae</taxon>
        <taxon>Chlorellales</taxon>
        <taxon>Chlorellaceae</taxon>
        <taxon>Prototheca</taxon>
    </lineage>
</organism>
<evidence type="ECO:0000256" key="2">
    <source>
        <dbReference type="ARBA" id="ARBA00022801"/>
    </source>
</evidence>
<reference evidence="6" key="1">
    <citation type="submission" date="2021-01" db="EMBL/GenBank/DDBJ databases">
        <authorList>
            <person name="Eckstrom K.M.E."/>
        </authorList>
    </citation>
    <scope>NUCLEOTIDE SEQUENCE</scope>
    <source>
        <strain evidence="6">UVCC 0001</strain>
    </source>
</reference>
<dbReference type="AlphaFoldDB" id="A0AAD9IKM2"/>
<dbReference type="GO" id="GO:0016787">
    <property type="term" value="F:hydrolase activity"/>
    <property type="evidence" value="ECO:0007669"/>
    <property type="project" value="UniProtKB-KW"/>
</dbReference>
<dbReference type="GO" id="GO:0004386">
    <property type="term" value="F:helicase activity"/>
    <property type="evidence" value="ECO:0007669"/>
    <property type="project" value="UniProtKB-KW"/>
</dbReference>
<comment type="caution">
    <text evidence="6">The sequence shown here is derived from an EMBL/GenBank/DDBJ whole genome shotgun (WGS) entry which is preliminary data.</text>
</comment>
<dbReference type="Gene3D" id="1.10.3380.30">
    <property type="match status" value="1"/>
</dbReference>
<dbReference type="InterPro" id="IPR050699">
    <property type="entry name" value="RNA-DNA_Helicase"/>
</dbReference>
<keyword evidence="4" id="KW-0067">ATP-binding</keyword>
<dbReference type="Proteomes" id="UP001255856">
    <property type="component" value="Unassembled WGS sequence"/>
</dbReference>
<dbReference type="InterPro" id="IPR012961">
    <property type="entry name" value="Ski2/MTR4_C"/>
</dbReference>
<evidence type="ECO:0000313" key="7">
    <source>
        <dbReference type="Proteomes" id="UP001255856"/>
    </source>
</evidence>
<dbReference type="GO" id="GO:0000460">
    <property type="term" value="P:maturation of 5.8S rRNA"/>
    <property type="evidence" value="ECO:0007669"/>
    <property type="project" value="TreeGrafter"/>
</dbReference>
<sequence length="199" mass="22256">MRDFKQEARGRSAVLRRLGHLTADNVVTTKGRVACEINTADELLATELMMNGTFNALDKHQLVAMVSCLVQVEKSNEEIRLTGVLATPLRALQDAARRIAETSVECKLEVNVEDYVTSFWPYLMDVIYAWSKGASFAEICEMTDLFEGSIVRATRRLDELMGELERAALAVGDSTLAQKIDESRSTIRRDIMFAASLYI</sequence>
<evidence type="ECO:0000256" key="1">
    <source>
        <dbReference type="ARBA" id="ARBA00022741"/>
    </source>
</evidence>
<evidence type="ECO:0000259" key="5">
    <source>
        <dbReference type="SMART" id="SM01142"/>
    </source>
</evidence>
<accession>A0AAD9IKM2</accession>
<evidence type="ECO:0000313" key="6">
    <source>
        <dbReference type="EMBL" id="KAK2080063.1"/>
    </source>
</evidence>
<keyword evidence="2" id="KW-0378">Hydrolase</keyword>
<dbReference type="GO" id="GO:0005524">
    <property type="term" value="F:ATP binding"/>
    <property type="evidence" value="ECO:0007669"/>
    <property type="project" value="UniProtKB-KW"/>
</dbReference>
<dbReference type="PANTHER" id="PTHR12131">
    <property type="entry name" value="ATP-DEPENDENT RNA AND DNA HELICASE"/>
    <property type="match status" value="1"/>
</dbReference>
<keyword evidence="3" id="KW-0347">Helicase</keyword>
<proteinExistence type="predicted"/>
<keyword evidence="1" id="KW-0547">Nucleotide-binding</keyword>
<dbReference type="PANTHER" id="PTHR12131:SF7">
    <property type="entry name" value="EXOSOME RNA HELICASE MTR4"/>
    <property type="match status" value="1"/>
</dbReference>
<evidence type="ECO:0000256" key="3">
    <source>
        <dbReference type="ARBA" id="ARBA00022806"/>
    </source>
</evidence>
<dbReference type="Pfam" id="PF08148">
    <property type="entry name" value="DSHCT"/>
    <property type="match status" value="1"/>
</dbReference>
<dbReference type="SMART" id="SM01142">
    <property type="entry name" value="DSHCT"/>
    <property type="match status" value="1"/>
</dbReference>
<evidence type="ECO:0000256" key="4">
    <source>
        <dbReference type="ARBA" id="ARBA00022840"/>
    </source>
</evidence>
<dbReference type="GO" id="GO:0005634">
    <property type="term" value="C:nucleus"/>
    <property type="evidence" value="ECO:0007669"/>
    <property type="project" value="TreeGrafter"/>
</dbReference>
<gene>
    <name evidence="6" type="ORF">QBZ16_002459</name>
</gene>